<dbReference type="PANTHER" id="PTHR31111">
    <property type="entry name" value="BNAA05G37150D PROTEIN-RELATED"/>
    <property type="match status" value="1"/>
</dbReference>
<dbReference type="Proteomes" id="UP000008810">
    <property type="component" value="Chromosome 4"/>
</dbReference>
<accession>A0A0Q3EUT3</accession>
<dbReference type="EnsemblPlants" id="KQJ90036">
    <property type="protein sequence ID" value="KQJ90036"/>
    <property type="gene ID" value="BRADI_4g29087v3"/>
</dbReference>
<feature type="region of interest" description="Disordered" evidence="1">
    <location>
        <begin position="266"/>
        <end position="287"/>
    </location>
</feature>
<feature type="domain" description="F-box" evidence="2">
    <location>
        <begin position="1"/>
        <end position="44"/>
    </location>
</feature>
<protein>
    <recommendedName>
        <fullName evidence="2">F-box domain-containing protein</fullName>
    </recommendedName>
</protein>
<dbReference type="PROSITE" id="PS50181">
    <property type="entry name" value="FBOX"/>
    <property type="match status" value="1"/>
</dbReference>
<dbReference type="InterPro" id="IPR036047">
    <property type="entry name" value="F-box-like_dom_sf"/>
</dbReference>
<dbReference type="ExpressionAtlas" id="A0A0Q3EUT3">
    <property type="expression patterns" value="baseline"/>
</dbReference>
<reference evidence="3" key="2">
    <citation type="submission" date="2017-06" db="EMBL/GenBank/DDBJ databases">
        <title>WGS assembly of Brachypodium distachyon.</title>
        <authorList>
            <consortium name="The International Brachypodium Initiative"/>
            <person name="Lucas S."/>
            <person name="Harmon-Smith M."/>
            <person name="Lail K."/>
            <person name="Tice H."/>
            <person name="Grimwood J."/>
            <person name="Bruce D."/>
            <person name="Barry K."/>
            <person name="Shu S."/>
            <person name="Lindquist E."/>
            <person name="Wang M."/>
            <person name="Pitluck S."/>
            <person name="Vogel J.P."/>
            <person name="Garvin D.F."/>
            <person name="Mockler T.C."/>
            <person name="Schmutz J."/>
            <person name="Rokhsar D."/>
            <person name="Bevan M.W."/>
        </authorList>
    </citation>
    <scope>NUCLEOTIDE SEQUENCE</scope>
    <source>
        <strain evidence="3">Bd21</strain>
    </source>
</reference>
<dbReference type="AlphaFoldDB" id="A0A0Q3EUT3"/>
<organism evidence="3">
    <name type="scientific">Brachypodium distachyon</name>
    <name type="common">Purple false brome</name>
    <name type="synonym">Trachynia distachya</name>
    <dbReference type="NCBI Taxonomy" id="15368"/>
    <lineage>
        <taxon>Eukaryota</taxon>
        <taxon>Viridiplantae</taxon>
        <taxon>Streptophyta</taxon>
        <taxon>Embryophyta</taxon>
        <taxon>Tracheophyta</taxon>
        <taxon>Spermatophyta</taxon>
        <taxon>Magnoliopsida</taxon>
        <taxon>Liliopsida</taxon>
        <taxon>Poales</taxon>
        <taxon>Poaceae</taxon>
        <taxon>BOP clade</taxon>
        <taxon>Pooideae</taxon>
        <taxon>Stipodae</taxon>
        <taxon>Brachypodieae</taxon>
        <taxon>Brachypodium</taxon>
    </lineage>
</organism>
<dbReference type="InterPro" id="IPR017451">
    <property type="entry name" value="F-box-assoc_interact_dom"/>
</dbReference>
<dbReference type="Pfam" id="PF00646">
    <property type="entry name" value="F-box"/>
    <property type="match status" value="1"/>
</dbReference>
<dbReference type="InParanoid" id="A0A0Q3EUT3"/>
<name>A0A0Q3EUT3_BRADI</name>
<reference evidence="3 4" key="1">
    <citation type="journal article" date="2010" name="Nature">
        <title>Genome sequencing and analysis of the model grass Brachypodium distachyon.</title>
        <authorList>
            <consortium name="International Brachypodium Initiative"/>
        </authorList>
    </citation>
    <scope>NUCLEOTIDE SEQUENCE [LARGE SCALE GENOMIC DNA]</scope>
    <source>
        <strain evidence="3 4">Bd21</strain>
    </source>
</reference>
<dbReference type="PANTHER" id="PTHR31111:SF133">
    <property type="entry name" value="OS07G0196600 PROTEIN"/>
    <property type="match status" value="1"/>
</dbReference>
<evidence type="ECO:0000313" key="3">
    <source>
        <dbReference type="EMBL" id="KQJ90036.1"/>
    </source>
</evidence>
<reference evidence="4" key="3">
    <citation type="submission" date="2018-08" db="UniProtKB">
        <authorList>
            <consortium name="EnsemblPlants"/>
        </authorList>
    </citation>
    <scope>IDENTIFICATION</scope>
    <source>
        <strain evidence="4">cv. Bd21</strain>
    </source>
</reference>
<sequence>MDIPVDALVEILLLLPPSSRRRCRLVSRLWRDVVDTRTTEMRSRAKPLVVTMGSAYHYEKATTMVGTCNGLICLCDNQMPGGDITVVNPVTEETLAVPRAAGAIAWSFLGGGGVQRWHEAYSFAYHPTTGRYKVVHLPCDYGDAWTRFDTLQVFTLGQASWLTVNVAPDEMLASRVSVDGTTYWATRGAKTKVIMAVDLDGNRVTPVNSPPNVDMLSRPAGSWNLVEVRGRLGVAFCHSSSISEWSKTQIPSQTIPSRAHVRISRAEPGMPSSSPTTWPGPVKFGHD</sequence>
<dbReference type="InterPro" id="IPR001810">
    <property type="entry name" value="F-box_dom"/>
</dbReference>
<dbReference type="EMBL" id="CM000883">
    <property type="protein sequence ID" value="KQJ90036.1"/>
    <property type="molecule type" value="Genomic_DNA"/>
</dbReference>
<dbReference type="InterPro" id="IPR013187">
    <property type="entry name" value="F-box-assoc_dom_typ3"/>
</dbReference>
<evidence type="ECO:0000313" key="4">
    <source>
        <dbReference type="EnsemblPlants" id="KQJ90036"/>
    </source>
</evidence>
<evidence type="ECO:0000313" key="5">
    <source>
        <dbReference type="Proteomes" id="UP000008810"/>
    </source>
</evidence>
<dbReference type="SMART" id="SM00256">
    <property type="entry name" value="FBOX"/>
    <property type="match status" value="1"/>
</dbReference>
<keyword evidence="5" id="KW-1185">Reference proteome</keyword>
<dbReference type="Pfam" id="PF08268">
    <property type="entry name" value="FBA_3"/>
    <property type="match status" value="1"/>
</dbReference>
<dbReference type="NCBIfam" id="TIGR01640">
    <property type="entry name" value="F_box_assoc_1"/>
    <property type="match status" value="1"/>
</dbReference>
<dbReference type="Gene3D" id="1.20.1280.50">
    <property type="match status" value="1"/>
</dbReference>
<dbReference type="STRING" id="15368.A0A0Q3EUT3"/>
<gene>
    <name evidence="3" type="ORF">BRADI_4g29087v3</name>
</gene>
<dbReference type="Gramene" id="KQJ90036">
    <property type="protein sequence ID" value="KQJ90036"/>
    <property type="gene ID" value="BRADI_4g29087v3"/>
</dbReference>
<proteinExistence type="predicted"/>
<evidence type="ECO:0000259" key="2">
    <source>
        <dbReference type="PROSITE" id="PS50181"/>
    </source>
</evidence>
<evidence type="ECO:0000256" key="1">
    <source>
        <dbReference type="SAM" id="MobiDB-lite"/>
    </source>
</evidence>
<dbReference type="SUPFAM" id="SSF81383">
    <property type="entry name" value="F-box domain"/>
    <property type="match status" value="1"/>
</dbReference>
<dbReference type="OrthoDB" id="665134at2759"/>